<dbReference type="Gene3D" id="3.30.43.10">
    <property type="entry name" value="Uridine Diphospho-n-acetylenolpyruvylglucosamine Reductase, domain 2"/>
    <property type="match status" value="1"/>
</dbReference>
<dbReference type="PANTHER" id="PTHR43716">
    <property type="entry name" value="D-2-HYDROXYGLUTARATE DEHYDROGENASE, MITOCHONDRIAL"/>
    <property type="match status" value="1"/>
</dbReference>
<keyword evidence="3" id="KW-0285">Flavoprotein</keyword>
<evidence type="ECO:0000313" key="6">
    <source>
        <dbReference type="EMBL" id="POA97336.1"/>
    </source>
</evidence>
<dbReference type="SUPFAM" id="SSF55103">
    <property type="entry name" value="FAD-linked oxidases, C-terminal domain"/>
    <property type="match status" value="1"/>
</dbReference>
<organism evidence="6 7">
    <name type="scientific">Chromobacterium sinusclupearum</name>
    <dbReference type="NCBI Taxonomy" id="2077146"/>
    <lineage>
        <taxon>Bacteria</taxon>
        <taxon>Pseudomonadati</taxon>
        <taxon>Pseudomonadota</taxon>
        <taxon>Betaproteobacteria</taxon>
        <taxon>Neisseriales</taxon>
        <taxon>Chromobacteriaceae</taxon>
        <taxon>Chromobacterium</taxon>
    </lineage>
</organism>
<proteinExistence type="inferred from homology"/>
<evidence type="ECO:0000256" key="2">
    <source>
        <dbReference type="ARBA" id="ARBA00008000"/>
    </source>
</evidence>
<dbReference type="Gene3D" id="1.10.45.10">
    <property type="entry name" value="Vanillyl-alcohol Oxidase, Chain A, domain 4"/>
    <property type="match status" value="1"/>
</dbReference>
<dbReference type="GO" id="GO:0003824">
    <property type="term" value="F:catalytic activity"/>
    <property type="evidence" value="ECO:0007669"/>
    <property type="project" value="InterPro"/>
</dbReference>
<dbReference type="InterPro" id="IPR016171">
    <property type="entry name" value="Vanillyl_alc_oxidase_C-sub2"/>
</dbReference>
<dbReference type="SUPFAM" id="SSF56176">
    <property type="entry name" value="FAD-binding/transporter-associated domain-like"/>
    <property type="match status" value="1"/>
</dbReference>
<dbReference type="RefSeq" id="WP_103321127.1">
    <property type="nucleotide sequence ID" value="NZ_PPTF01000073.1"/>
</dbReference>
<feature type="domain" description="FAD-binding PCMH-type" evidence="5">
    <location>
        <begin position="35"/>
        <end position="216"/>
    </location>
</feature>
<sequence>MNDFLQQLAAAIGPQYILTAQNDTAPFTLDWRRRYQGAPLAVALPGNTAEVAAIVRLCRAHKIAIVPQGGNTSTCGAATPDASGRQLIVALRRLKTIRRVDTDNNALTVDAGVTLWEAQQAAEAAGRLFPLALASQGTCQIGGNLSTNAGGVAVLRYGTMRELTLGLEVVLPDGRVLDQLSGLRKDTTGLDLKQLFIGAEGQLGLITAATLKLFPLPSAHATAMVGVGDIETAIDWLNRLRHRFGDRLTAFEVIDANCQQVLLRHHPALMPFSAPWLMLIELSDGGDAAELNDALVEWLATQDMLDGVMAQNETERRKLWTLREEISESQRKDGPSIKHDIAVPTSALPQLVRDCAADLERAFPGVRIVAFGHAGDGNLHYNVSFTRPGNVDLFDDEPAVNAIVYDHVYRLGGTLAAEHGVGQLKKDWLVRYKDPLALELMRSIKHALDPDGLMNPGKWL</sequence>
<dbReference type="EMBL" id="PPTF01000073">
    <property type="protein sequence ID" value="POA97336.1"/>
    <property type="molecule type" value="Genomic_DNA"/>
</dbReference>
<comment type="caution">
    <text evidence="6">The sequence shown here is derived from an EMBL/GenBank/DDBJ whole genome shotgun (WGS) entry which is preliminary data.</text>
</comment>
<evidence type="ECO:0000313" key="7">
    <source>
        <dbReference type="Proteomes" id="UP000236416"/>
    </source>
</evidence>
<dbReference type="InterPro" id="IPR051264">
    <property type="entry name" value="FAD-oxidored/transferase_4"/>
</dbReference>
<dbReference type="Pfam" id="PF02913">
    <property type="entry name" value="FAD-oxidase_C"/>
    <property type="match status" value="1"/>
</dbReference>
<name>A0A2K4MJR2_9NEIS</name>
<dbReference type="AlphaFoldDB" id="A0A2K4MJR2"/>
<dbReference type="PROSITE" id="PS51387">
    <property type="entry name" value="FAD_PCMH"/>
    <property type="match status" value="1"/>
</dbReference>
<dbReference type="InterPro" id="IPR016169">
    <property type="entry name" value="FAD-bd_PCMH_sub2"/>
</dbReference>
<accession>A0A2K4MJR2</accession>
<dbReference type="Gene3D" id="3.30.70.2740">
    <property type="match status" value="1"/>
</dbReference>
<dbReference type="GO" id="GO:0071949">
    <property type="term" value="F:FAD binding"/>
    <property type="evidence" value="ECO:0007669"/>
    <property type="project" value="InterPro"/>
</dbReference>
<dbReference type="InterPro" id="IPR016164">
    <property type="entry name" value="FAD-linked_Oxase-like_C"/>
</dbReference>
<dbReference type="FunFam" id="1.10.45.10:FF:000001">
    <property type="entry name" value="D-lactate dehydrogenase mitochondrial"/>
    <property type="match status" value="1"/>
</dbReference>
<dbReference type="Gene3D" id="3.30.465.10">
    <property type="match status" value="1"/>
</dbReference>
<dbReference type="Proteomes" id="UP000236416">
    <property type="component" value="Unassembled WGS sequence"/>
</dbReference>
<evidence type="ECO:0000256" key="1">
    <source>
        <dbReference type="ARBA" id="ARBA00001974"/>
    </source>
</evidence>
<evidence type="ECO:0000256" key="4">
    <source>
        <dbReference type="ARBA" id="ARBA00022827"/>
    </source>
</evidence>
<dbReference type="InterPro" id="IPR006094">
    <property type="entry name" value="Oxid_FAD_bind_N"/>
</dbReference>
<dbReference type="InterPro" id="IPR016167">
    <property type="entry name" value="FAD-bd_PCMH_sub1"/>
</dbReference>
<dbReference type="PANTHER" id="PTHR43716:SF2">
    <property type="entry name" value="BLL6224 PROTEIN"/>
    <property type="match status" value="1"/>
</dbReference>
<dbReference type="GO" id="GO:0022904">
    <property type="term" value="P:respiratory electron transport chain"/>
    <property type="evidence" value="ECO:0007669"/>
    <property type="project" value="TreeGrafter"/>
</dbReference>
<dbReference type="InterPro" id="IPR004113">
    <property type="entry name" value="FAD-bd_oxidored_4_C"/>
</dbReference>
<dbReference type="Gene3D" id="3.30.70.2190">
    <property type="match status" value="1"/>
</dbReference>
<protein>
    <submittedName>
        <fullName evidence="6">Hydroxyacid dehydrogenase</fullName>
    </submittedName>
</protein>
<dbReference type="Pfam" id="PF01565">
    <property type="entry name" value="FAD_binding_4"/>
    <property type="match status" value="1"/>
</dbReference>
<comment type="similarity">
    <text evidence="2">Belongs to the FAD-binding oxidoreductase/transferase type 4 family.</text>
</comment>
<evidence type="ECO:0000259" key="5">
    <source>
        <dbReference type="PROSITE" id="PS51387"/>
    </source>
</evidence>
<reference evidence="6 7" key="1">
    <citation type="submission" date="2018-01" db="EMBL/GenBank/DDBJ databases">
        <title>Genomic Sequence of Chromobacterium MWU13-2610 from wild cranberry bogs within the Cape Cod National Seashore.</title>
        <authorList>
            <person name="O'Hara-Hanley K."/>
            <person name="Soby S."/>
            <person name="Harrison A."/>
        </authorList>
    </citation>
    <scope>NUCLEOTIDE SEQUENCE [LARGE SCALE GENOMIC DNA]</scope>
    <source>
        <strain evidence="6 7">MWU13-2610</strain>
    </source>
</reference>
<comment type="cofactor">
    <cofactor evidence="1">
        <name>FAD</name>
        <dbReference type="ChEBI" id="CHEBI:57692"/>
    </cofactor>
</comment>
<dbReference type="InterPro" id="IPR016166">
    <property type="entry name" value="FAD-bd_PCMH"/>
</dbReference>
<dbReference type="InterPro" id="IPR036318">
    <property type="entry name" value="FAD-bd_PCMH-like_sf"/>
</dbReference>
<keyword evidence="4" id="KW-0274">FAD</keyword>
<keyword evidence="7" id="KW-1185">Reference proteome</keyword>
<gene>
    <name evidence="6" type="ORF">C2134_15970</name>
</gene>
<evidence type="ECO:0000256" key="3">
    <source>
        <dbReference type="ARBA" id="ARBA00022630"/>
    </source>
</evidence>